<evidence type="ECO:0000313" key="5">
    <source>
        <dbReference type="EMBL" id="PTQ55964.1"/>
    </source>
</evidence>
<keyword evidence="3" id="KW-0131">Cell cycle</keyword>
<sequence>MTYIVHLDAFEGPLDLLLHLVQKAKMDIYDIEISRLIDDYLAYLEQLPEMPLDMTSAFLYMAATLLNIKSRALLPQHEKSLGEIWDAWEEDLDPRDTLIARLVEYRRFKAASEWFKEKLVLSEERFSRPPLDLAPYRQTVGEDRLDGSILALYIAYQSVLEKNQEKQRITYVENDGRSLDEVKVELIQRLKEVRIAPFTELVGEEATLNTVILTFMALLILIREQKVRARQRSPQDAILVWWREEERSHA</sequence>
<dbReference type="GO" id="GO:0051301">
    <property type="term" value="P:cell division"/>
    <property type="evidence" value="ECO:0007669"/>
    <property type="project" value="UniProtKB-KW"/>
</dbReference>
<comment type="subunit">
    <text evidence="3">Component of a cohesin-like complex composed of ScpA, ScpB and the Smc homodimer, in which ScpA and ScpB bind to the head domain of Smc. The presence of the three proteins is required for the association of the complex with DNA.</text>
</comment>
<evidence type="ECO:0000256" key="3">
    <source>
        <dbReference type="HAMAP-Rule" id="MF_01805"/>
    </source>
</evidence>
<accession>A0A2R6XZX0</accession>
<name>A0A2R6XZX0_9BACL</name>
<dbReference type="GO" id="GO:0006260">
    <property type="term" value="P:DNA replication"/>
    <property type="evidence" value="ECO:0007669"/>
    <property type="project" value="UniProtKB-UniRule"/>
</dbReference>
<proteinExistence type="inferred from homology"/>
<gene>
    <name evidence="3" type="primary">scpA</name>
    <name evidence="5" type="ORF">BSOLF_1084</name>
    <name evidence="4" type="ORF">BSOLF_1226</name>
</gene>
<dbReference type="EMBL" id="PEBX01000062">
    <property type="protein sequence ID" value="PTQ55902.1"/>
    <property type="molecule type" value="Genomic_DNA"/>
</dbReference>
<keyword evidence="3" id="KW-0132">Cell division</keyword>
<dbReference type="Proteomes" id="UP000244338">
    <property type="component" value="Unassembled WGS sequence"/>
</dbReference>
<reference evidence="5" key="2">
    <citation type="journal article" date="2018" name="Sci. Rep.">
        <title>Lignite coal burning seam in the remote Altai Mountains harbors a hydrogen-driven thermophilic microbial community.</title>
        <authorList>
            <person name="Kadnikov V.V."/>
            <person name="Mardanov A.V."/>
            <person name="Ivasenko D.A."/>
            <person name="Beletsky A.V."/>
            <person name="Karnachuk O.V."/>
            <person name="Ravin N.V."/>
        </authorList>
    </citation>
    <scope>NUCLEOTIDE SEQUENCE</scope>
    <source>
        <strain evidence="5">AL32</strain>
    </source>
</reference>
<reference evidence="6" key="1">
    <citation type="journal article" date="2018" name="Sci. Rep.">
        <title>Lignite coal burning seam in the remote Altai Mountains harbors a hydrogen-driven thermophilic microbial community.</title>
        <authorList>
            <person name="Kadnikov V.V."/>
            <person name="Mardanov A.V."/>
            <person name="Ivasenko D.A."/>
            <person name="Antsiferov D.V."/>
            <person name="Beletsky A.V."/>
            <person name="Karnachuk O.V."/>
            <person name="Ravin N.V."/>
        </authorList>
    </citation>
    <scope>NUCLEOTIDE SEQUENCE [LARGE SCALE GENOMIC DNA]</scope>
</reference>
<evidence type="ECO:0000313" key="4">
    <source>
        <dbReference type="EMBL" id="PTQ55902.1"/>
    </source>
</evidence>
<comment type="function">
    <text evidence="3">Participates in chromosomal partition during cell division. May act via the formation of a condensin-like complex containing Smc and ScpB that pull DNA away from mid-cell into both cell halves.</text>
</comment>
<dbReference type="Gene3D" id="6.10.250.2410">
    <property type="match status" value="1"/>
</dbReference>
<comment type="similarity">
    <text evidence="3">Belongs to the ScpA family.</text>
</comment>
<dbReference type="EMBL" id="PEBX01000057">
    <property type="protein sequence ID" value="PTQ55964.1"/>
    <property type="molecule type" value="Genomic_DNA"/>
</dbReference>
<dbReference type="AlphaFoldDB" id="A0A2R6XZX0"/>
<evidence type="ECO:0000256" key="2">
    <source>
        <dbReference type="ARBA" id="ARBA00044777"/>
    </source>
</evidence>
<dbReference type="HAMAP" id="MF_01805">
    <property type="entry name" value="ScpA"/>
    <property type="match status" value="1"/>
</dbReference>
<comment type="caution">
    <text evidence="5">The sequence shown here is derived from an EMBL/GenBank/DDBJ whole genome shotgun (WGS) entry which is preliminary data.</text>
</comment>
<dbReference type="PANTHER" id="PTHR33969">
    <property type="entry name" value="SEGREGATION AND CONDENSATION PROTEIN A"/>
    <property type="match status" value="1"/>
</dbReference>
<evidence type="ECO:0000313" key="6">
    <source>
        <dbReference type="Proteomes" id="UP000244338"/>
    </source>
</evidence>
<dbReference type="PANTHER" id="PTHR33969:SF2">
    <property type="entry name" value="SEGREGATION AND CONDENSATION PROTEIN A"/>
    <property type="match status" value="1"/>
</dbReference>
<dbReference type="Pfam" id="PF02616">
    <property type="entry name" value="SMC_ScpA"/>
    <property type="match status" value="1"/>
</dbReference>
<protein>
    <recommendedName>
        <fullName evidence="2 3">Segregation and condensation protein A</fullName>
    </recommendedName>
</protein>
<evidence type="ECO:0000256" key="1">
    <source>
        <dbReference type="ARBA" id="ARBA00022829"/>
    </source>
</evidence>
<keyword evidence="3" id="KW-0963">Cytoplasm</keyword>
<organism evidence="5 6">
    <name type="scientific">Candidatus Carbonibacillus altaicus</name>
    <dbReference type="NCBI Taxonomy" id="2163959"/>
    <lineage>
        <taxon>Bacteria</taxon>
        <taxon>Bacillati</taxon>
        <taxon>Bacillota</taxon>
        <taxon>Bacilli</taxon>
        <taxon>Bacillales</taxon>
        <taxon>Candidatus Carbonibacillus</taxon>
    </lineage>
</organism>
<dbReference type="GO" id="GO:0007059">
    <property type="term" value="P:chromosome segregation"/>
    <property type="evidence" value="ECO:0007669"/>
    <property type="project" value="UniProtKB-UniRule"/>
</dbReference>
<dbReference type="GO" id="GO:0005737">
    <property type="term" value="C:cytoplasm"/>
    <property type="evidence" value="ECO:0007669"/>
    <property type="project" value="UniProtKB-SubCell"/>
</dbReference>
<comment type="subcellular location">
    <subcellularLocation>
        <location evidence="3">Cytoplasm</location>
    </subcellularLocation>
    <text evidence="3">Associated with two foci at the outer edges of the nucleoid region in young cells, and at four foci within both cell halves in older cells.</text>
</comment>
<dbReference type="InterPro" id="IPR003768">
    <property type="entry name" value="ScpA"/>
</dbReference>
<keyword evidence="1 3" id="KW-0159">Chromosome partition</keyword>